<name>A0ABN2RXZ6_9MICO</name>
<keyword evidence="10" id="KW-1185">Reference proteome</keyword>
<dbReference type="Gene3D" id="2.170.190.11">
    <property type="entry name" value="Molybdopterin biosynthesis moea protein, domain 3"/>
    <property type="match status" value="1"/>
</dbReference>
<dbReference type="InterPro" id="IPR005110">
    <property type="entry name" value="MoeA_linker/N"/>
</dbReference>
<dbReference type="Pfam" id="PF03454">
    <property type="entry name" value="MoeA_C"/>
    <property type="match status" value="1"/>
</dbReference>
<dbReference type="Gene3D" id="3.90.105.10">
    <property type="entry name" value="Molybdopterin biosynthesis moea protein, domain 2"/>
    <property type="match status" value="1"/>
</dbReference>
<dbReference type="InterPro" id="IPR036135">
    <property type="entry name" value="MoeA_linker/N_sf"/>
</dbReference>
<organism evidence="9 10">
    <name type="scientific">Terrabacter lapilli</name>
    <dbReference type="NCBI Taxonomy" id="436231"/>
    <lineage>
        <taxon>Bacteria</taxon>
        <taxon>Bacillati</taxon>
        <taxon>Actinomycetota</taxon>
        <taxon>Actinomycetes</taxon>
        <taxon>Micrococcales</taxon>
        <taxon>Intrasporangiaceae</taxon>
        <taxon>Terrabacter</taxon>
    </lineage>
</organism>
<keyword evidence="7" id="KW-0808">Transferase</keyword>
<dbReference type="Pfam" id="PF03453">
    <property type="entry name" value="MoeA_N"/>
    <property type="match status" value="1"/>
</dbReference>
<keyword evidence="4 7" id="KW-0500">Molybdenum</keyword>
<comment type="catalytic activity">
    <reaction evidence="6">
        <text>adenylyl-molybdopterin + molybdate = Mo-molybdopterin + AMP + H(+)</text>
        <dbReference type="Rhea" id="RHEA:35047"/>
        <dbReference type="ChEBI" id="CHEBI:15378"/>
        <dbReference type="ChEBI" id="CHEBI:36264"/>
        <dbReference type="ChEBI" id="CHEBI:62727"/>
        <dbReference type="ChEBI" id="CHEBI:71302"/>
        <dbReference type="ChEBI" id="CHEBI:456215"/>
        <dbReference type="EC" id="2.10.1.1"/>
    </reaction>
</comment>
<comment type="caution">
    <text evidence="9">The sequence shown here is derived from an EMBL/GenBank/DDBJ whole genome shotgun (WGS) entry which is preliminary data.</text>
</comment>
<keyword evidence="7" id="KW-0460">Magnesium</keyword>
<gene>
    <name evidence="9" type="ORF">GCM10009817_16620</name>
</gene>
<keyword evidence="7" id="KW-0479">Metal-binding</keyword>
<evidence type="ECO:0000256" key="7">
    <source>
        <dbReference type="RuleBase" id="RU365090"/>
    </source>
</evidence>
<dbReference type="EC" id="2.10.1.1" evidence="7"/>
<evidence type="ECO:0000313" key="9">
    <source>
        <dbReference type="EMBL" id="GAA1976971.1"/>
    </source>
</evidence>
<proteinExistence type="inferred from homology"/>
<dbReference type="PANTHER" id="PTHR10192">
    <property type="entry name" value="MOLYBDOPTERIN BIOSYNTHESIS PROTEIN"/>
    <property type="match status" value="1"/>
</dbReference>
<dbReference type="InterPro" id="IPR038987">
    <property type="entry name" value="MoeA-like"/>
</dbReference>
<dbReference type="Gene3D" id="2.40.340.10">
    <property type="entry name" value="MoeA, C-terminal, domain IV"/>
    <property type="match status" value="1"/>
</dbReference>
<keyword evidence="5 7" id="KW-0501">Molybdenum cofactor biosynthesis</keyword>
<dbReference type="InterPro" id="IPR036688">
    <property type="entry name" value="MoeA_C_domain_IV_sf"/>
</dbReference>
<protein>
    <recommendedName>
        <fullName evidence="7">Molybdopterin molybdenumtransferase</fullName>
        <ecNumber evidence="7">2.10.1.1</ecNumber>
    </recommendedName>
</protein>
<comment type="cofactor">
    <cofactor evidence="7">
        <name>Mg(2+)</name>
        <dbReference type="ChEBI" id="CHEBI:18420"/>
    </cofactor>
</comment>
<evidence type="ECO:0000256" key="3">
    <source>
        <dbReference type="ARBA" id="ARBA00010763"/>
    </source>
</evidence>
<evidence type="ECO:0000259" key="8">
    <source>
        <dbReference type="SMART" id="SM00852"/>
    </source>
</evidence>
<accession>A0ABN2RXZ6</accession>
<evidence type="ECO:0000256" key="5">
    <source>
        <dbReference type="ARBA" id="ARBA00023150"/>
    </source>
</evidence>
<dbReference type="SUPFAM" id="SSF63867">
    <property type="entry name" value="MoeA C-terminal domain-like"/>
    <property type="match status" value="1"/>
</dbReference>
<dbReference type="Pfam" id="PF00994">
    <property type="entry name" value="MoCF_biosynth"/>
    <property type="match status" value="1"/>
</dbReference>
<dbReference type="SUPFAM" id="SSF63882">
    <property type="entry name" value="MoeA N-terminal region -like"/>
    <property type="match status" value="1"/>
</dbReference>
<dbReference type="SMART" id="SM00852">
    <property type="entry name" value="MoCF_biosynth"/>
    <property type="match status" value="1"/>
</dbReference>
<dbReference type="PANTHER" id="PTHR10192:SF5">
    <property type="entry name" value="GEPHYRIN"/>
    <property type="match status" value="1"/>
</dbReference>
<dbReference type="NCBIfam" id="TIGR00177">
    <property type="entry name" value="molyb_syn"/>
    <property type="match status" value="1"/>
</dbReference>
<feature type="domain" description="MoaB/Mog" evidence="8">
    <location>
        <begin position="181"/>
        <end position="320"/>
    </location>
</feature>
<dbReference type="InterPro" id="IPR001453">
    <property type="entry name" value="MoaB/Mog_dom"/>
</dbReference>
<dbReference type="InterPro" id="IPR036425">
    <property type="entry name" value="MoaB/Mog-like_dom_sf"/>
</dbReference>
<evidence type="ECO:0000313" key="10">
    <source>
        <dbReference type="Proteomes" id="UP001500013"/>
    </source>
</evidence>
<evidence type="ECO:0000256" key="1">
    <source>
        <dbReference type="ARBA" id="ARBA00002901"/>
    </source>
</evidence>
<dbReference type="SUPFAM" id="SSF53218">
    <property type="entry name" value="Molybdenum cofactor biosynthesis proteins"/>
    <property type="match status" value="1"/>
</dbReference>
<comment type="function">
    <text evidence="1 7">Catalyzes the insertion of molybdate into adenylated molybdopterin with the concomitant release of AMP.</text>
</comment>
<evidence type="ECO:0000256" key="4">
    <source>
        <dbReference type="ARBA" id="ARBA00022505"/>
    </source>
</evidence>
<sequence length="397" mass="40911">MGHRSVVEHRAAVERLLGDGSREQVPLDRHTAWRRLAADLVAADDLPRFDNSAMDGYAVCPGAPDQRTYLVVGDVPAGSAPAFTLAPGQAARVMTGARVPEGTVGVVPVELTDARPTGPAPECVTLRQDPLPGRHVRLRGEDVAAGAVLAAAGSEVTPALLALARSAGCTTASVHVPTRVAVVATGAELAPPDADPGAGGIHESNSDMVAALAEAAGCDVRRVAVCSDEPDELRALLDELDADPHVDLVVTTGGVSAGAYEVVRQVCSPLPTFDFVHLAMQPGGPQGLGRYGSTPVVCLPGTPVGAFVAFHVLVRPALDRRHGAPAAPAGRAAYVGKTRHTRPGRVQFVTSVLHDDGTVTSPDARHLTALAAANCLIEVPEGVDELVEGDLVVVHPV</sequence>
<evidence type="ECO:0000256" key="2">
    <source>
        <dbReference type="ARBA" id="ARBA00005046"/>
    </source>
</evidence>
<dbReference type="NCBIfam" id="NF045515">
    <property type="entry name" value="Glp_gephyrin"/>
    <property type="match status" value="1"/>
</dbReference>
<evidence type="ECO:0000256" key="6">
    <source>
        <dbReference type="ARBA" id="ARBA00047317"/>
    </source>
</evidence>
<dbReference type="Gene3D" id="3.40.980.10">
    <property type="entry name" value="MoaB/Mog-like domain"/>
    <property type="match status" value="1"/>
</dbReference>
<dbReference type="CDD" id="cd00887">
    <property type="entry name" value="MoeA"/>
    <property type="match status" value="1"/>
</dbReference>
<dbReference type="Proteomes" id="UP001500013">
    <property type="component" value="Unassembled WGS sequence"/>
</dbReference>
<comment type="pathway">
    <text evidence="2 7">Cofactor biosynthesis; molybdopterin biosynthesis.</text>
</comment>
<comment type="similarity">
    <text evidence="3 7">Belongs to the MoeA family.</text>
</comment>
<reference evidence="9 10" key="1">
    <citation type="journal article" date="2019" name="Int. J. Syst. Evol. Microbiol.">
        <title>The Global Catalogue of Microorganisms (GCM) 10K type strain sequencing project: providing services to taxonomists for standard genome sequencing and annotation.</title>
        <authorList>
            <consortium name="The Broad Institute Genomics Platform"/>
            <consortium name="The Broad Institute Genome Sequencing Center for Infectious Disease"/>
            <person name="Wu L."/>
            <person name="Ma J."/>
        </authorList>
    </citation>
    <scope>NUCLEOTIDE SEQUENCE [LARGE SCALE GENOMIC DNA]</scope>
    <source>
        <strain evidence="9 10">JCM 15628</strain>
    </source>
</reference>
<dbReference type="InterPro" id="IPR005111">
    <property type="entry name" value="MoeA_C_domain_IV"/>
</dbReference>
<dbReference type="RefSeq" id="WP_344060408.1">
    <property type="nucleotide sequence ID" value="NZ_BAAAPU010000007.1"/>
</dbReference>
<dbReference type="EMBL" id="BAAAPU010000007">
    <property type="protein sequence ID" value="GAA1976971.1"/>
    <property type="molecule type" value="Genomic_DNA"/>
</dbReference>